<accession>A0ABN3Y984</accession>
<name>A0ABN3Y984_9ENTE</name>
<evidence type="ECO:0000313" key="2">
    <source>
        <dbReference type="EMBL" id="GAA3023281.1"/>
    </source>
</evidence>
<sequence>MEKQKITTQEQLDDFYPALEEIWQEVFTPIIGSEQVEYMLENYQSKEIIMQEIHAGVNYYALILNNKYVGYIAYEISSDSLYLSKIYIINEYRGQGFMREIFNWFDELAQEYGLKQRLRVNQGNTRAIRVYQHLGFKLLQEAISDIGQGFQMVDYVFEKE</sequence>
<dbReference type="RefSeq" id="WP_068706779.1">
    <property type="nucleotide sequence ID" value="NZ_BAAAXQ010000064.1"/>
</dbReference>
<proteinExistence type="predicted"/>
<evidence type="ECO:0000313" key="3">
    <source>
        <dbReference type="Proteomes" id="UP001501577"/>
    </source>
</evidence>
<dbReference type="Proteomes" id="UP001501577">
    <property type="component" value="Unassembled WGS sequence"/>
</dbReference>
<dbReference type="Pfam" id="PF00583">
    <property type="entry name" value="Acetyltransf_1"/>
    <property type="match status" value="1"/>
</dbReference>
<dbReference type="CDD" id="cd04301">
    <property type="entry name" value="NAT_SF"/>
    <property type="match status" value="1"/>
</dbReference>
<gene>
    <name evidence="2" type="ORF">GCM10019998_19990</name>
</gene>
<evidence type="ECO:0000259" key="1">
    <source>
        <dbReference type="PROSITE" id="PS51186"/>
    </source>
</evidence>
<dbReference type="InterPro" id="IPR016181">
    <property type="entry name" value="Acyl_CoA_acyltransferase"/>
</dbReference>
<comment type="caution">
    <text evidence="2">The sequence shown here is derived from an EMBL/GenBank/DDBJ whole genome shotgun (WGS) entry which is preliminary data.</text>
</comment>
<dbReference type="SUPFAM" id="SSF55729">
    <property type="entry name" value="Acyl-CoA N-acyltransferases (Nat)"/>
    <property type="match status" value="1"/>
</dbReference>
<reference evidence="2 3" key="1">
    <citation type="journal article" date="2019" name="Int. J. Syst. Evol. Microbiol.">
        <title>The Global Catalogue of Microorganisms (GCM) 10K type strain sequencing project: providing services to taxonomists for standard genome sequencing and annotation.</title>
        <authorList>
            <consortium name="The Broad Institute Genomics Platform"/>
            <consortium name="The Broad Institute Genome Sequencing Center for Infectious Disease"/>
            <person name="Wu L."/>
            <person name="Ma J."/>
        </authorList>
    </citation>
    <scope>NUCLEOTIDE SEQUENCE [LARGE SCALE GENOMIC DNA]</scope>
    <source>
        <strain evidence="2 3">JCM 8736</strain>
    </source>
</reference>
<protein>
    <submittedName>
        <fullName evidence="2">GNAT family N-acetyltransferase</fullName>
    </submittedName>
</protein>
<dbReference type="EMBL" id="BAAAXQ010000064">
    <property type="protein sequence ID" value="GAA3023281.1"/>
    <property type="molecule type" value="Genomic_DNA"/>
</dbReference>
<feature type="domain" description="N-acetyltransferase" evidence="1">
    <location>
        <begin position="6"/>
        <end position="160"/>
    </location>
</feature>
<organism evidence="2 3">
    <name type="scientific">Tetragenococcus solitarius</name>
    <dbReference type="NCBI Taxonomy" id="71453"/>
    <lineage>
        <taxon>Bacteria</taxon>
        <taxon>Bacillati</taxon>
        <taxon>Bacillota</taxon>
        <taxon>Bacilli</taxon>
        <taxon>Lactobacillales</taxon>
        <taxon>Enterococcaceae</taxon>
        <taxon>Tetragenococcus</taxon>
    </lineage>
</organism>
<dbReference type="InterPro" id="IPR000182">
    <property type="entry name" value="GNAT_dom"/>
</dbReference>
<keyword evidence="3" id="KW-1185">Reference proteome</keyword>
<dbReference type="Gene3D" id="3.40.630.30">
    <property type="match status" value="1"/>
</dbReference>
<dbReference type="PROSITE" id="PS51186">
    <property type="entry name" value="GNAT"/>
    <property type="match status" value="1"/>
</dbReference>